<sequence>MGVKAVYSVCECRVDYRLLAGERLMKKVSIVGLGWLGMPLALALNGLGYQVTGSKTTQDGVEAARMSGIECYQLVLTPELACEAEALRTLLQVDVLIVTLPASRTAEGGEGYTQAVQQLVNMARVFHVPRIIFTSSTSVYGDDSGVVKENSPLRPTTSAGKTLASLEQWLQNLPDTSVDVLRLAGLVGGERHPGRFLAGKTNLPHGNHGVNLVHQEDVLSAILLLLKRPSGGHVYNLCAPRHPARQDFYPEQARRLNLVPPQFAPLTDHREGRIVDGQRICHELGFEYQYPDPDMMLLN</sequence>
<dbReference type="EMBL" id="SMBY01000001">
    <property type="protein sequence ID" value="TCV09211.1"/>
    <property type="molecule type" value="Genomic_DNA"/>
</dbReference>
<keyword evidence="3" id="KW-1185">Reference proteome</keyword>
<comment type="caution">
    <text evidence="2">The sequence shown here is derived from an EMBL/GenBank/DDBJ whole genome shotgun (WGS) entry which is preliminary data.</text>
</comment>
<dbReference type="CDD" id="cd05266">
    <property type="entry name" value="SDR_a4"/>
    <property type="match status" value="1"/>
</dbReference>
<dbReference type="Pfam" id="PF01370">
    <property type="entry name" value="Epimerase"/>
    <property type="match status" value="1"/>
</dbReference>
<dbReference type="GO" id="GO:0004029">
    <property type="term" value="F:aldehyde dehydrogenase (NAD+) activity"/>
    <property type="evidence" value="ECO:0007669"/>
    <property type="project" value="TreeGrafter"/>
</dbReference>
<reference evidence="2 3" key="1">
    <citation type="submission" date="2019-03" db="EMBL/GenBank/DDBJ databases">
        <title>Genomic Encyclopedia of Type Strains, Phase IV (KMG-IV): sequencing the most valuable type-strain genomes for metagenomic binning, comparative biology and taxonomic classification.</title>
        <authorList>
            <person name="Goeker M."/>
        </authorList>
    </citation>
    <scope>NUCLEOTIDE SEQUENCE [LARGE SCALE GENOMIC DNA]</scope>
    <source>
        <strain evidence="2 3">DSM 16730</strain>
    </source>
</reference>
<dbReference type="Gene3D" id="3.40.50.720">
    <property type="entry name" value="NAD(P)-binding Rossmann-like Domain"/>
    <property type="match status" value="1"/>
</dbReference>
<organism evidence="2 3">
    <name type="scientific">Samsonia erythrinae</name>
    <dbReference type="NCBI Taxonomy" id="160434"/>
    <lineage>
        <taxon>Bacteria</taxon>
        <taxon>Pseudomonadati</taxon>
        <taxon>Pseudomonadota</taxon>
        <taxon>Gammaproteobacteria</taxon>
        <taxon>Enterobacterales</taxon>
        <taxon>Pectobacteriaceae</taxon>
        <taxon>Samsonia</taxon>
    </lineage>
</organism>
<proteinExistence type="predicted"/>
<name>A0A4R3VTI2_9GAMM</name>
<dbReference type="PANTHER" id="PTHR48079">
    <property type="entry name" value="PROTEIN YEEZ"/>
    <property type="match status" value="1"/>
</dbReference>
<protein>
    <submittedName>
        <fullName evidence="2">Nucleoside-diphosphate-sugar epimerase</fullName>
    </submittedName>
</protein>
<dbReference type="InterPro" id="IPR001509">
    <property type="entry name" value="Epimerase_deHydtase"/>
</dbReference>
<dbReference type="AlphaFoldDB" id="A0A4R3VTI2"/>
<dbReference type="SUPFAM" id="SSF51735">
    <property type="entry name" value="NAD(P)-binding Rossmann-fold domains"/>
    <property type="match status" value="1"/>
</dbReference>
<evidence type="ECO:0000259" key="1">
    <source>
        <dbReference type="Pfam" id="PF01370"/>
    </source>
</evidence>
<dbReference type="InterPro" id="IPR036291">
    <property type="entry name" value="NAD(P)-bd_dom_sf"/>
</dbReference>
<dbReference type="InterPro" id="IPR051783">
    <property type="entry name" value="NAD(P)-dependent_oxidoreduct"/>
</dbReference>
<accession>A0A4R3VTI2</accession>
<feature type="domain" description="NAD-dependent epimerase/dehydratase" evidence="1">
    <location>
        <begin position="33"/>
        <end position="238"/>
    </location>
</feature>
<dbReference type="GO" id="GO:0005737">
    <property type="term" value="C:cytoplasm"/>
    <property type="evidence" value="ECO:0007669"/>
    <property type="project" value="TreeGrafter"/>
</dbReference>
<evidence type="ECO:0000313" key="2">
    <source>
        <dbReference type="EMBL" id="TCV09211.1"/>
    </source>
</evidence>
<evidence type="ECO:0000313" key="3">
    <source>
        <dbReference type="Proteomes" id="UP000295433"/>
    </source>
</evidence>
<gene>
    <name evidence="2" type="ORF">EDC54_101740</name>
</gene>
<dbReference type="Proteomes" id="UP000295433">
    <property type="component" value="Unassembled WGS sequence"/>
</dbReference>
<dbReference type="PANTHER" id="PTHR48079:SF6">
    <property type="entry name" value="NAD(P)-BINDING DOMAIN-CONTAINING PROTEIN-RELATED"/>
    <property type="match status" value="1"/>
</dbReference>